<keyword evidence="1" id="KW-0472">Membrane</keyword>
<dbReference type="EMBL" id="AYLO01000003">
    <property type="protein sequence ID" value="ESS74125.1"/>
    <property type="molecule type" value="Genomic_DNA"/>
</dbReference>
<keyword evidence="3" id="KW-1185">Reference proteome</keyword>
<accession>V5BLE4</accession>
<protein>
    <submittedName>
        <fullName evidence="2">Uncharacterized protein</fullName>
    </submittedName>
</protein>
<evidence type="ECO:0000313" key="2">
    <source>
        <dbReference type="EMBL" id="ESS74125.1"/>
    </source>
</evidence>
<proteinExistence type="predicted"/>
<evidence type="ECO:0000313" key="3">
    <source>
        <dbReference type="Proteomes" id="UP000017842"/>
    </source>
</evidence>
<dbReference type="AlphaFoldDB" id="V5BLE4"/>
<sequence>MRPGFSHVTHYINELGERGSSTEVIMRYSAFDFTVLLYLCFASTLWVTFRNSGITRWQPNLLPLKG</sequence>
<organism evidence="2 3">
    <name type="scientific">Methyloglobulus morosus KoM1</name>
    <dbReference type="NCBI Taxonomy" id="1116472"/>
    <lineage>
        <taxon>Bacteria</taxon>
        <taxon>Pseudomonadati</taxon>
        <taxon>Pseudomonadota</taxon>
        <taxon>Gammaproteobacteria</taxon>
        <taxon>Methylococcales</taxon>
        <taxon>Methylococcaceae</taxon>
        <taxon>Methyloglobulus</taxon>
    </lineage>
</organism>
<comment type="caution">
    <text evidence="2">The sequence shown here is derived from an EMBL/GenBank/DDBJ whole genome shotgun (WGS) entry which is preliminary data.</text>
</comment>
<evidence type="ECO:0000256" key="1">
    <source>
        <dbReference type="SAM" id="Phobius"/>
    </source>
</evidence>
<gene>
    <name evidence="2" type="ORF">MGMO_3c00070</name>
</gene>
<keyword evidence="1" id="KW-1133">Transmembrane helix</keyword>
<feature type="transmembrane region" description="Helical" evidence="1">
    <location>
        <begin position="28"/>
        <end position="49"/>
    </location>
</feature>
<keyword evidence="1" id="KW-0812">Transmembrane</keyword>
<reference evidence="2 3" key="1">
    <citation type="journal article" date="2013" name="Genome Announc.">
        <title>Draft Genome Sequence of the Methanotrophic Gammaproteobacterium Methyloglobulus morosus DSM 22980 Strain KoM1.</title>
        <authorList>
            <person name="Poehlein A."/>
            <person name="Deutzmann J.S."/>
            <person name="Daniel R."/>
            <person name="Simeonova D.D."/>
        </authorList>
    </citation>
    <scope>NUCLEOTIDE SEQUENCE [LARGE SCALE GENOMIC DNA]</scope>
    <source>
        <strain evidence="2 3">KoM1</strain>
    </source>
</reference>
<name>V5BLE4_9GAMM</name>
<dbReference type="Proteomes" id="UP000017842">
    <property type="component" value="Unassembled WGS sequence"/>
</dbReference>